<reference evidence="10 11" key="1">
    <citation type="submission" date="2018-04" db="EMBL/GenBank/DDBJ databases">
        <title>Genomic Encyclopedia of Type Strains, Phase IV (KMG-IV): sequencing the most valuable type-strain genomes for metagenomic binning, comparative biology and taxonomic classification.</title>
        <authorList>
            <person name="Goeker M."/>
        </authorList>
    </citation>
    <scope>NUCLEOTIDE SEQUENCE [LARGE SCALE GENOMIC DNA]</scope>
    <source>
        <strain evidence="10 11">DSM 14823</strain>
    </source>
</reference>
<feature type="region of interest" description="Disordered" evidence="9">
    <location>
        <begin position="489"/>
        <end position="607"/>
    </location>
</feature>
<proteinExistence type="inferred from homology"/>
<feature type="compositionally biased region" description="Pro residues" evidence="9">
    <location>
        <begin position="580"/>
        <end position="595"/>
    </location>
</feature>
<dbReference type="InterPro" id="IPR051906">
    <property type="entry name" value="TolC-like"/>
</dbReference>
<keyword evidence="6" id="KW-0472">Membrane</keyword>
<dbReference type="RefSeq" id="WP_116884468.1">
    <property type="nucleotide sequence ID" value="NZ_CAJKCJ010000002.1"/>
</dbReference>
<dbReference type="Gene3D" id="1.20.1600.10">
    <property type="entry name" value="Outer membrane efflux proteins (OEP)"/>
    <property type="match status" value="1"/>
</dbReference>
<dbReference type="PANTHER" id="PTHR30026:SF20">
    <property type="entry name" value="OUTER MEMBRANE PROTEIN TOLC"/>
    <property type="match status" value="1"/>
</dbReference>
<keyword evidence="7" id="KW-0998">Cell outer membrane</keyword>
<evidence type="ECO:0000256" key="7">
    <source>
        <dbReference type="ARBA" id="ARBA00023237"/>
    </source>
</evidence>
<keyword evidence="8" id="KW-0175">Coiled coil</keyword>
<comment type="caution">
    <text evidence="10">The sequence shown here is derived from an EMBL/GenBank/DDBJ whole genome shotgun (WGS) entry which is preliminary data.</text>
</comment>
<dbReference type="SUPFAM" id="SSF56954">
    <property type="entry name" value="Outer membrane efflux proteins (OEP)"/>
    <property type="match status" value="1"/>
</dbReference>
<evidence type="ECO:0000256" key="9">
    <source>
        <dbReference type="SAM" id="MobiDB-lite"/>
    </source>
</evidence>
<dbReference type="Proteomes" id="UP000245959">
    <property type="component" value="Unassembled WGS sequence"/>
</dbReference>
<comment type="similarity">
    <text evidence="2">Belongs to the outer membrane factor (OMF) (TC 1.B.17) family.</text>
</comment>
<accession>A0A2U1AUE8</accession>
<dbReference type="InterPro" id="IPR003423">
    <property type="entry name" value="OMP_efflux"/>
</dbReference>
<evidence type="ECO:0000313" key="11">
    <source>
        <dbReference type="Proteomes" id="UP000245959"/>
    </source>
</evidence>
<keyword evidence="3" id="KW-0813">Transport</keyword>
<evidence type="ECO:0000256" key="3">
    <source>
        <dbReference type="ARBA" id="ARBA00022448"/>
    </source>
</evidence>
<feature type="compositionally biased region" description="Low complexity" evidence="9">
    <location>
        <begin position="552"/>
        <end position="565"/>
    </location>
</feature>
<dbReference type="GO" id="GO:1990281">
    <property type="term" value="C:efflux pump complex"/>
    <property type="evidence" value="ECO:0007669"/>
    <property type="project" value="TreeGrafter"/>
</dbReference>
<dbReference type="EMBL" id="QEKH01000018">
    <property type="protein sequence ID" value="PVY40048.1"/>
    <property type="molecule type" value="Genomic_DNA"/>
</dbReference>
<dbReference type="GO" id="GO:0015562">
    <property type="term" value="F:efflux transmembrane transporter activity"/>
    <property type="evidence" value="ECO:0007669"/>
    <property type="project" value="InterPro"/>
</dbReference>
<protein>
    <submittedName>
        <fullName evidence="10">Outer membrane protein TolC</fullName>
    </submittedName>
</protein>
<sequence length="607" mass="66210">MELKKYVGKGAIGLMLIAIGGCYEYPPPASGTLGETYTQRPRGDADKLLEGISDLTLADAQRIAVINNPTYIAAAHAVSAARMRYYQAMGAYSPTIGAEFTLQNAHNWTKNTHNVASNPQRTDRFSTSTGINANWLVFDSLAREFTLLAASHSLDYQRMLEADECRTLMRAVAYAYNQVLLAIENKRIALEDRDFQQSSLQYTQLKYQAGAVPLSDVLNFEIQMNAAESNLVQADYQYETAVYALAVLMGYPDGTLPQEIKFASDFKTNFSDLPSVDIYLDTALANRPDLKGYREQLEIAKYQMYQTYSAYGPTINAFATLAVGTQNNTYVGSDSYERSSGYYRHSRSTTPALSYGFTADWTIFNGLIRYNKMREYQANVAVADYQVSAMWMTVVEEVRTAYANYIQSVKQTRIYEKTRDLSAQQRDLVDEGYRAGNTELTRLNEAQRDLVEAETNLASSYINIQNAKAQLDAAVAVNPASFYRDPANIAPGKLENTPVPGMESVDVKPSEQTAPVSAPDNSIIPGTAGPGMSSAFPAPKNIDTTTPVVPIPAADQPKAPATAPAKKPEVSAPASAPQDQPVPIPASSTAPPPGKAPAGSTPVVVQP</sequence>
<dbReference type="AlphaFoldDB" id="A0A2U1AUE8"/>
<evidence type="ECO:0000256" key="8">
    <source>
        <dbReference type="SAM" id="Coils"/>
    </source>
</evidence>
<dbReference type="GO" id="GO:0009279">
    <property type="term" value="C:cell outer membrane"/>
    <property type="evidence" value="ECO:0007669"/>
    <property type="project" value="UniProtKB-SubCell"/>
</dbReference>
<comment type="subcellular location">
    <subcellularLocation>
        <location evidence="1">Cell outer membrane</location>
    </subcellularLocation>
</comment>
<evidence type="ECO:0000256" key="5">
    <source>
        <dbReference type="ARBA" id="ARBA00022692"/>
    </source>
</evidence>
<evidence type="ECO:0000256" key="4">
    <source>
        <dbReference type="ARBA" id="ARBA00022452"/>
    </source>
</evidence>
<feature type="coiled-coil region" evidence="8">
    <location>
        <begin position="443"/>
        <end position="470"/>
    </location>
</feature>
<evidence type="ECO:0000256" key="1">
    <source>
        <dbReference type="ARBA" id="ARBA00004442"/>
    </source>
</evidence>
<keyword evidence="11" id="KW-1185">Reference proteome</keyword>
<evidence type="ECO:0000256" key="2">
    <source>
        <dbReference type="ARBA" id="ARBA00007613"/>
    </source>
</evidence>
<dbReference type="GO" id="GO:0015288">
    <property type="term" value="F:porin activity"/>
    <property type="evidence" value="ECO:0007669"/>
    <property type="project" value="TreeGrafter"/>
</dbReference>
<dbReference type="Pfam" id="PF02321">
    <property type="entry name" value="OEP"/>
    <property type="match status" value="2"/>
</dbReference>
<dbReference type="PANTHER" id="PTHR30026">
    <property type="entry name" value="OUTER MEMBRANE PROTEIN TOLC"/>
    <property type="match status" value="1"/>
</dbReference>
<dbReference type="OrthoDB" id="367883at2"/>
<dbReference type="GeneID" id="78295762"/>
<evidence type="ECO:0000313" key="10">
    <source>
        <dbReference type="EMBL" id="PVY40048.1"/>
    </source>
</evidence>
<name>A0A2U1AUE8_9BACT</name>
<organism evidence="10 11">
    <name type="scientific">Victivallis vadensis</name>
    <dbReference type="NCBI Taxonomy" id="172901"/>
    <lineage>
        <taxon>Bacteria</taxon>
        <taxon>Pseudomonadati</taxon>
        <taxon>Lentisphaerota</taxon>
        <taxon>Lentisphaeria</taxon>
        <taxon>Victivallales</taxon>
        <taxon>Victivallaceae</taxon>
        <taxon>Victivallis</taxon>
    </lineage>
</organism>
<dbReference type="PROSITE" id="PS51257">
    <property type="entry name" value="PROKAR_LIPOPROTEIN"/>
    <property type="match status" value="1"/>
</dbReference>
<gene>
    <name evidence="10" type="ORF">C8D82_11847</name>
</gene>
<keyword evidence="4" id="KW-1134">Transmembrane beta strand</keyword>
<keyword evidence="5" id="KW-0812">Transmembrane</keyword>
<evidence type="ECO:0000256" key="6">
    <source>
        <dbReference type="ARBA" id="ARBA00023136"/>
    </source>
</evidence>